<keyword evidence="4" id="KW-1185">Reference proteome</keyword>
<evidence type="ECO:0000313" key="4">
    <source>
        <dbReference type="Proteomes" id="UP000031338"/>
    </source>
</evidence>
<protein>
    <recommendedName>
        <fullName evidence="2">Protein-glutamine gamma-glutamyltransferase-like C-terminal domain-containing protein</fullName>
    </recommendedName>
</protein>
<dbReference type="Pfam" id="PF13559">
    <property type="entry name" value="DUF4129"/>
    <property type="match status" value="1"/>
</dbReference>
<proteinExistence type="predicted"/>
<gene>
    <name evidence="3" type="ORF">NJ75_03659</name>
</gene>
<evidence type="ECO:0000259" key="2">
    <source>
        <dbReference type="Pfam" id="PF13559"/>
    </source>
</evidence>
<dbReference type="PATRIC" id="fig|48936.3.peg.3690"/>
<organism evidence="3 4">
    <name type="scientific">Novosphingobium subterraneum</name>
    <dbReference type="NCBI Taxonomy" id="48936"/>
    <lineage>
        <taxon>Bacteria</taxon>
        <taxon>Pseudomonadati</taxon>
        <taxon>Pseudomonadota</taxon>
        <taxon>Alphaproteobacteria</taxon>
        <taxon>Sphingomonadales</taxon>
        <taxon>Sphingomonadaceae</taxon>
        <taxon>Novosphingobium</taxon>
    </lineage>
</organism>
<dbReference type="EMBL" id="JRVC01000022">
    <property type="protein sequence ID" value="KHS43352.1"/>
    <property type="molecule type" value="Genomic_DNA"/>
</dbReference>
<keyword evidence="1" id="KW-0472">Membrane</keyword>
<evidence type="ECO:0000313" key="3">
    <source>
        <dbReference type="EMBL" id="KHS43352.1"/>
    </source>
</evidence>
<dbReference type="InterPro" id="IPR025403">
    <property type="entry name" value="TgpA-like_C"/>
</dbReference>
<feature type="transmembrane region" description="Helical" evidence="1">
    <location>
        <begin position="87"/>
        <end position="109"/>
    </location>
</feature>
<dbReference type="AlphaFoldDB" id="A0A0B9A1Z1"/>
<feature type="domain" description="Protein-glutamine gamma-glutamyltransferase-like C-terminal" evidence="2">
    <location>
        <begin position="170"/>
        <end position="221"/>
    </location>
</feature>
<dbReference type="STRING" id="48936.NJ75_03659"/>
<name>A0A0B9A1Z1_9SPHN</name>
<reference evidence="3 4" key="1">
    <citation type="submission" date="2014-10" db="EMBL/GenBank/DDBJ databases">
        <title>Draft genome sequence of Novosphingobium subterraneum DSM 12447.</title>
        <authorList>
            <person name="Gan H.M."/>
            <person name="Gan H.Y."/>
            <person name="Savka M.A."/>
        </authorList>
    </citation>
    <scope>NUCLEOTIDE SEQUENCE [LARGE SCALE GENOMIC DNA]</scope>
    <source>
        <strain evidence="3 4">DSM 12447</strain>
    </source>
</reference>
<sequence>MLAPSPAACKVARVTAPASATVPANDAAAAEAAWRSIRESGDIQLAPVPPDPMPVTPDWLKALGRFLEWLLSPLGRLLGGSWSVIEMLMLVGAGLGVLWIAWSLLWPLWRERGTHRRVAEPEWAPLREEALALLEDADRLAAQGLYGEAAHLLLKRSVGQIARARPDWLAPSSTAREIGTITGLPGEARAAFGTIASLVERARYALRPLGADEWSTAREAYSRFAIAPLTVAAQ</sequence>
<keyword evidence="1" id="KW-0812">Transmembrane</keyword>
<comment type="caution">
    <text evidence="3">The sequence shown here is derived from an EMBL/GenBank/DDBJ whole genome shotgun (WGS) entry which is preliminary data.</text>
</comment>
<evidence type="ECO:0000256" key="1">
    <source>
        <dbReference type="SAM" id="Phobius"/>
    </source>
</evidence>
<dbReference type="Proteomes" id="UP000031338">
    <property type="component" value="Unassembled WGS sequence"/>
</dbReference>
<accession>A0A0B9A1Z1</accession>
<keyword evidence="1" id="KW-1133">Transmembrane helix</keyword>